<feature type="transmembrane region" description="Helical" evidence="1">
    <location>
        <begin position="6"/>
        <end position="24"/>
    </location>
</feature>
<keyword evidence="1" id="KW-0472">Membrane</keyword>
<reference evidence="2 3" key="1">
    <citation type="submission" date="2017-02" db="EMBL/GenBank/DDBJ databases">
        <authorList>
            <person name="Peterson S.W."/>
        </authorList>
    </citation>
    <scope>NUCLEOTIDE SEQUENCE [LARGE SCALE GENOMIC DNA]</scope>
    <source>
        <strain evidence="2 3">DSM 25262</strain>
    </source>
</reference>
<organism evidence="2 3">
    <name type="scientific">Ohtaekwangia koreensis</name>
    <dbReference type="NCBI Taxonomy" id="688867"/>
    <lineage>
        <taxon>Bacteria</taxon>
        <taxon>Pseudomonadati</taxon>
        <taxon>Bacteroidota</taxon>
        <taxon>Cytophagia</taxon>
        <taxon>Cytophagales</taxon>
        <taxon>Fulvivirgaceae</taxon>
        <taxon>Ohtaekwangia</taxon>
    </lineage>
</organism>
<protein>
    <submittedName>
        <fullName evidence="2">Uncharacterized protein</fullName>
    </submittedName>
</protein>
<dbReference type="AlphaFoldDB" id="A0A1T5M1U2"/>
<proteinExistence type="predicted"/>
<keyword evidence="1" id="KW-1133">Transmembrane helix</keyword>
<accession>A0A1T5M1U2</accession>
<evidence type="ECO:0000313" key="2">
    <source>
        <dbReference type="EMBL" id="SKC82227.1"/>
    </source>
</evidence>
<dbReference type="STRING" id="688867.SAMN05660236_4118"/>
<sequence>MTKGKNIFGLFVIAFIIFIGYASYDISRKTTFPGSKSQLPERIKGTYMKADSAKNDSIRKR</sequence>
<gene>
    <name evidence="2" type="ORF">SAMN05660236_4118</name>
</gene>
<evidence type="ECO:0000256" key="1">
    <source>
        <dbReference type="SAM" id="Phobius"/>
    </source>
</evidence>
<keyword evidence="1" id="KW-0812">Transmembrane</keyword>
<keyword evidence="3" id="KW-1185">Reference proteome</keyword>
<dbReference type="Proteomes" id="UP000190961">
    <property type="component" value="Unassembled WGS sequence"/>
</dbReference>
<evidence type="ECO:0000313" key="3">
    <source>
        <dbReference type="Proteomes" id="UP000190961"/>
    </source>
</evidence>
<dbReference type="EMBL" id="FUZU01000003">
    <property type="protein sequence ID" value="SKC82227.1"/>
    <property type="molecule type" value="Genomic_DNA"/>
</dbReference>
<name>A0A1T5M1U2_9BACT</name>